<sequence>MTRPHPGGFRPLTRLLVTTPTHLLVGLCHTTSKETHILQVFIEKAGVQLFQISFSHS</sequence>
<protein>
    <submittedName>
        <fullName evidence="2">Uncharacterized protein</fullName>
    </submittedName>
</protein>
<keyword evidence="1" id="KW-1185">Reference proteome</keyword>
<proteinExistence type="predicted"/>
<reference evidence="2" key="1">
    <citation type="submission" date="2016-11" db="UniProtKB">
        <authorList>
            <consortium name="WormBaseParasite"/>
        </authorList>
    </citation>
    <scope>IDENTIFICATION</scope>
</reference>
<accession>A0A1I7WSF4</accession>
<dbReference type="WBParaSite" id="Hba_08118">
    <property type="protein sequence ID" value="Hba_08118"/>
    <property type="gene ID" value="Hba_08118"/>
</dbReference>
<dbReference type="Proteomes" id="UP000095283">
    <property type="component" value="Unplaced"/>
</dbReference>
<evidence type="ECO:0000313" key="1">
    <source>
        <dbReference type="Proteomes" id="UP000095283"/>
    </source>
</evidence>
<organism evidence="1 2">
    <name type="scientific">Heterorhabditis bacteriophora</name>
    <name type="common">Entomopathogenic nematode worm</name>
    <dbReference type="NCBI Taxonomy" id="37862"/>
    <lineage>
        <taxon>Eukaryota</taxon>
        <taxon>Metazoa</taxon>
        <taxon>Ecdysozoa</taxon>
        <taxon>Nematoda</taxon>
        <taxon>Chromadorea</taxon>
        <taxon>Rhabditida</taxon>
        <taxon>Rhabditina</taxon>
        <taxon>Rhabditomorpha</taxon>
        <taxon>Strongyloidea</taxon>
        <taxon>Heterorhabditidae</taxon>
        <taxon>Heterorhabditis</taxon>
    </lineage>
</organism>
<evidence type="ECO:0000313" key="2">
    <source>
        <dbReference type="WBParaSite" id="Hba_08118"/>
    </source>
</evidence>
<name>A0A1I7WSF4_HETBA</name>
<dbReference type="AlphaFoldDB" id="A0A1I7WSF4"/>